<dbReference type="InterPro" id="IPR008767">
    <property type="entry name" value="Phage_SPP1_head-tail_adaptor"/>
</dbReference>
<proteinExistence type="predicted"/>
<reference evidence="1 2" key="1">
    <citation type="submission" date="2019-03" db="EMBL/GenBank/DDBJ databases">
        <title>Genomic Encyclopedia of Type Strains, Phase IV (KMG-IV): sequencing the most valuable type-strain genomes for metagenomic binning, comparative biology and taxonomic classification.</title>
        <authorList>
            <person name="Goeker M."/>
        </authorList>
    </citation>
    <scope>NUCLEOTIDE SEQUENCE [LARGE SCALE GENOMIC DNA]</scope>
    <source>
        <strain evidence="1 2">DSM 19345</strain>
    </source>
</reference>
<evidence type="ECO:0000313" key="1">
    <source>
        <dbReference type="EMBL" id="TCT12668.1"/>
    </source>
</evidence>
<dbReference type="Gene3D" id="2.40.10.270">
    <property type="entry name" value="Bacteriophage SPP1 head-tail adaptor protein"/>
    <property type="match status" value="1"/>
</dbReference>
<name>A0A4R3MHJ1_9HYPH</name>
<protein>
    <submittedName>
        <fullName evidence="1">Head-tail adaptor</fullName>
    </submittedName>
</protein>
<dbReference type="InterPro" id="IPR038666">
    <property type="entry name" value="SSP1_head-tail_sf"/>
</dbReference>
<keyword evidence="2" id="KW-1185">Reference proteome</keyword>
<accession>A0A4R3MHJ1</accession>
<dbReference type="OrthoDB" id="7478737at2"/>
<sequence>MRAGKLDRLITLEHNAGAGSVDDYGVPAETWAAGATVRAQVIEAGTDEFMRGYGEATARVVVFRLRWIPVSLADRVIYEGEPFNIRSVKEIGRRRGIELRCERIGP</sequence>
<organism evidence="1 2">
    <name type="scientific">Tepidamorphus gemmatus</name>
    <dbReference type="NCBI Taxonomy" id="747076"/>
    <lineage>
        <taxon>Bacteria</taxon>
        <taxon>Pseudomonadati</taxon>
        <taxon>Pseudomonadota</taxon>
        <taxon>Alphaproteobacteria</taxon>
        <taxon>Hyphomicrobiales</taxon>
        <taxon>Tepidamorphaceae</taxon>
        <taxon>Tepidamorphus</taxon>
    </lineage>
</organism>
<dbReference type="EMBL" id="SMAK01000002">
    <property type="protein sequence ID" value="TCT12668.1"/>
    <property type="molecule type" value="Genomic_DNA"/>
</dbReference>
<comment type="caution">
    <text evidence="1">The sequence shown here is derived from an EMBL/GenBank/DDBJ whole genome shotgun (WGS) entry which is preliminary data.</text>
</comment>
<dbReference type="Pfam" id="PF05521">
    <property type="entry name" value="Phage_HCP"/>
    <property type="match status" value="1"/>
</dbReference>
<dbReference type="RefSeq" id="WP_132805434.1">
    <property type="nucleotide sequence ID" value="NZ_SMAK01000002.1"/>
</dbReference>
<evidence type="ECO:0000313" key="2">
    <source>
        <dbReference type="Proteomes" id="UP000295678"/>
    </source>
</evidence>
<dbReference type="Proteomes" id="UP000295678">
    <property type="component" value="Unassembled WGS sequence"/>
</dbReference>
<gene>
    <name evidence="1" type="ORF">EDC22_102353</name>
</gene>
<dbReference type="AlphaFoldDB" id="A0A4R3MHJ1"/>